<keyword evidence="6" id="KW-0444">Lipid biosynthesis</keyword>
<feature type="region of interest" description="Disordered" evidence="16">
    <location>
        <begin position="251"/>
        <end position="305"/>
    </location>
</feature>
<evidence type="ECO:0000256" key="5">
    <source>
        <dbReference type="ARBA" id="ARBA00017171"/>
    </source>
</evidence>
<reference evidence="18 19" key="1">
    <citation type="journal article" date="2018" name="Nat. Biotechnol.">
        <title>A standardized bacterial taxonomy based on genome phylogeny substantially revises the tree of life.</title>
        <authorList>
            <person name="Parks D.H."/>
            <person name="Chuvochina M."/>
            <person name="Waite D.W."/>
            <person name="Rinke C."/>
            <person name="Skarshewski A."/>
            <person name="Chaumeil P.A."/>
            <person name="Hugenholtz P."/>
        </authorList>
    </citation>
    <scope>NUCLEOTIDE SEQUENCE [LARGE SCALE GENOMIC DNA]</scope>
    <source>
        <strain evidence="18">UBA10707</strain>
    </source>
</reference>
<dbReference type="InterPro" id="IPR004533">
    <property type="entry name" value="CDP-diaglyc--ser_O-PTrfase"/>
</dbReference>
<keyword evidence="10" id="KW-0443">Lipid metabolism</keyword>
<feature type="transmembrane region" description="Helical" evidence="17">
    <location>
        <begin position="217"/>
        <end position="236"/>
    </location>
</feature>
<dbReference type="InterPro" id="IPR048254">
    <property type="entry name" value="CDP_ALCOHOL_P_TRANSF_CS"/>
</dbReference>
<comment type="subcellular location">
    <subcellularLocation>
        <location evidence="2">Endomembrane system</location>
        <topology evidence="2">Multi-pass membrane protein</topology>
    </subcellularLocation>
</comment>
<evidence type="ECO:0000313" key="18">
    <source>
        <dbReference type="EMBL" id="HBP31136.1"/>
    </source>
</evidence>
<dbReference type="GO" id="GO:0012505">
    <property type="term" value="C:endomembrane system"/>
    <property type="evidence" value="ECO:0007669"/>
    <property type="project" value="UniProtKB-SubCell"/>
</dbReference>
<dbReference type="PROSITE" id="PS00379">
    <property type="entry name" value="CDP_ALCOHOL_P_TRANSF"/>
    <property type="match status" value="1"/>
</dbReference>
<evidence type="ECO:0000256" key="16">
    <source>
        <dbReference type="SAM" id="MobiDB-lite"/>
    </source>
</evidence>
<comment type="catalytic activity">
    <reaction evidence="1">
        <text>a CDP-1,2-diacyl-sn-glycerol + L-serine = a 1,2-diacyl-sn-glycero-3-phospho-L-serine + CMP + H(+)</text>
        <dbReference type="Rhea" id="RHEA:16913"/>
        <dbReference type="ChEBI" id="CHEBI:15378"/>
        <dbReference type="ChEBI" id="CHEBI:33384"/>
        <dbReference type="ChEBI" id="CHEBI:57262"/>
        <dbReference type="ChEBI" id="CHEBI:58332"/>
        <dbReference type="ChEBI" id="CHEBI:60377"/>
        <dbReference type="EC" id="2.7.8.8"/>
    </reaction>
</comment>
<feature type="compositionally biased region" description="Basic and acidic residues" evidence="16">
    <location>
        <begin position="251"/>
        <end position="272"/>
    </location>
</feature>
<keyword evidence="11 17" id="KW-0472">Membrane</keyword>
<keyword evidence="12" id="KW-0594">Phospholipid biosynthesis</keyword>
<dbReference type="GO" id="GO:0008654">
    <property type="term" value="P:phospholipid biosynthetic process"/>
    <property type="evidence" value="ECO:0007669"/>
    <property type="project" value="UniProtKB-KW"/>
</dbReference>
<dbReference type="NCBIfam" id="TIGR00473">
    <property type="entry name" value="pssA"/>
    <property type="match status" value="1"/>
</dbReference>
<evidence type="ECO:0000256" key="14">
    <source>
        <dbReference type="ARBA" id="ARBA00032361"/>
    </source>
</evidence>
<gene>
    <name evidence="18" type="primary">pssA</name>
    <name evidence="18" type="ORF">DD666_17220</name>
</gene>
<feature type="transmembrane region" description="Helical" evidence="17">
    <location>
        <begin position="12"/>
        <end position="32"/>
    </location>
</feature>
<dbReference type="GO" id="GO:0016020">
    <property type="term" value="C:membrane"/>
    <property type="evidence" value="ECO:0007669"/>
    <property type="project" value="InterPro"/>
</dbReference>
<dbReference type="Proteomes" id="UP000264036">
    <property type="component" value="Unassembled WGS sequence"/>
</dbReference>
<name>A0A356LJH8_9BURK</name>
<evidence type="ECO:0000256" key="8">
    <source>
        <dbReference type="ARBA" id="ARBA00022692"/>
    </source>
</evidence>
<dbReference type="Gene3D" id="1.20.120.1760">
    <property type="match status" value="1"/>
</dbReference>
<feature type="transmembrane region" description="Helical" evidence="17">
    <location>
        <begin position="162"/>
        <end position="183"/>
    </location>
</feature>
<sequence length="305" mass="33891">MNENLPRPRSAIYLLPNAFTTANLFAGFYAVVQAMNGRFEVAAIAIFVAMVLDAMDGRVARLTNTQSAFGEQYDSMSDMVSFGIAPALVMYEYQLQALGRWGWIAAFIYVAGAALRLARFNTNIGVVDSRFFQGLPSPAAAALVAGFVWLSVDNRIPDYESLAWLAFVLTVYAGICMISNAPFFSGKSLALEKKLSPQNIMLVLVLIFAFVSSDPPIVLFLLFIVYGLSGWTVWYWRWRRAQQLHDSRRESREAEAAGAKPEDAATVHKADQADQAGRSQSPTRNEPHIAESPDQDKPKDWFKKD</sequence>
<evidence type="ECO:0000256" key="9">
    <source>
        <dbReference type="ARBA" id="ARBA00022989"/>
    </source>
</evidence>
<dbReference type="EC" id="2.7.8.8" evidence="4"/>
<feature type="compositionally biased region" description="Basic and acidic residues" evidence="16">
    <location>
        <begin position="285"/>
        <end position="305"/>
    </location>
</feature>
<proteinExistence type="inferred from homology"/>
<dbReference type="GO" id="GO:0003882">
    <property type="term" value="F:CDP-diacylglycerol-serine O-phosphatidyltransferase activity"/>
    <property type="evidence" value="ECO:0007669"/>
    <property type="project" value="UniProtKB-EC"/>
</dbReference>
<evidence type="ECO:0000256" key="2">
    <source>
        <dbReference type="ARBA" id="ARBA00004127"/>
    </source>
</evidence>
<evidence type="ECO:0000256" key="6">
    <source>
        <dbReference type="ARBA" id="ARBA00022516"/>
    </source>
</evidence>
<dbReference type="InterPro" id="IPR043130">
    <property type="entry name" value="CDP-OH_PTrfase_TM_dom"/>
</dbReference>
<feature type="transmembrane region" description="Helical" evidence="17">
    <location>
        <begin position="131"/>
        <end position="150"/>
    </location>
</feature>
<dbReference type="PANTHER" id="PTHR14269:SF61">
    <property type="entry name" value="CDP-DIACYLGLYCEROL--SERINE O-PHOSPHATIDYLTRANSFERASE"/>
    <property type="match status" value="1"/>
</dbReference>
<evidence type="ECO:0000313" key="19">
    <source>
        <dbReference type="Proteomes" id="UP000264036"/>
    </source>
</evidence>
<evidence type="ECO:0000256" key="11">
    <source>
        <dbReference type="ARBA" id="ARBA00023136"/>
    </source>
</evidence>
<protein>
    <recommendedName>
        <fullName evidence="5">CDP-diacylglycerol--serine O-phosphatidyltransferase</fullName>
        <ecNumber evidence="4">2.7.8.8</ecNumber>
    </recommendedName>
    <alternativeName>
        <fullName evidence="14">Phosphatidylserine synthase</fullName>
    </alternativeName>
</protein>
<accession>A0A356LJH8</accession>
<evidence type="ECO:0000256" key="3">
    <source>
        <dbReference type="ARBA" id="ARBA00010441"/>
    </source>
</evidence>
<dbReference type="Pfam" id="PF01066">
    <property type="entry name" value="CDP-OH_P_transf"/>
    <property type="match status" value="1"/>
</dbReference>
<organism evidence="18 19">
    <name type="scientific">Advenella kashmirensis</name>
    <dbReference type="NCBI Taxonomy" id="310575"/>
    <lineage>
        <taxon>Bacteria</taxon>
        <taxon>Pseudomonadati</taxon>
        <taxon>Pseudomonadota</taxon>
        <taxon>Betaproteobacteria</taxon>
        <taxon>Burkholderiales</taxon>
        <taxon>Alcaligenaceae</taxon>
    </lineage>
</organism>
<dbReference type="EMBL" id="DOEK01000035">
    <property type="protein sequence ID" value="HBP31136.1"/>
    <property type="molecule type" value="Genomic_DNA"/>
</dbReference>
<keyword evidence="8 17" id="KW-0812">Transmembrane</keyword>
<evidence type="ECO:0000256" key="1">
    <source>
        <dbReference type="ARBA" id="ARBA00000287"/>
    </source>
</evidence>
<feature type="transmembrane region" description="Helical" evidence="17">
    <location>
        <begin position="101"/>
        <end position="119"/>
    </location>
</feature>
<comment type="similarity">
    <text evidence="3 15">Belongs to the CDP-alcohol phosphatidyltransferase class-I family.</text>
</comment>
<keyword evidence="13" id="KW-1208">Phospholipid metabolism</keyword>
<keyword evidence="7 15" id="KW-0808">Transferase</keyword>
<evidence type="ECO:0000256" key="10">
    <source>
        <dbReference type="ARBA" id="ARBA00023098"/>
    </source>
</evidence>
<dbReference type="InterPro" id="IPR050324">
    <property type="entry name" value="CDP-alcohol_PTase-I"/>
</dbReference>
<evidence type="ECO:0000256" key="17">
    <source>
        <dbReference type="SAM" id="Phobius"/>
    </source>
</evidence>
<comment type="caution">
    <text evidence="18">The sequence shown here is derived from an EMBL/GenBank/DDBJ whole genome shotgun (WGS) entry which is preliminary data.</text>
</comment>
<keyword evidence="9 17" id="KW-1133">Transmembrane helix</keyword>
<dbReference type="PANTHER" id="PTHR14269">
    <property type="entry name" value="CDP-DIACYLGLYCEROL--GLYCEROL-3-PHOSPHATE 3-PHOSPHATIDYLTRANSFERASE-RELATED"/>
    <property type="match status" value="1"/>
</dbReference>
<evidence type="ECO:0000256" key="4">
    <source>
        <dbReference type="ARBA" id="ARBA00013174"/>
    </source>
</evidence>
<evidence type="ECO:0000256" key="13">
    <source>
        <dbReference type="ARBA" id="ARBA00023264"/>
    </source>
</evidence>
<evidence type="ECO:0000256" key="7">
    <source>
        <dbReference type="ARBA" id="ARBA00022679"/>
    </source>
</evidence>
<evidence type="ECO:0000256" key="12">
    <source>
        <dbReference type="ARBA" id="ARBA00023209"/>
    </source>
</evidence>
<dbReference type="AlphaFoldDB" id="A0A356LJH8"/>
<dbReference type="InterPro" id="IPR000462">
    <property type="entry name" value="CDP-OH_P_trans"/>
</dbReference>
<evidence type="ECO:0000256" key="15">
    <source>
        <dbReference type="RuleBase" id="RU003750"/>
    </source>
</evidence>